<dbReference type="OrthoDB" id="9809364at2"/>
<dbReference type="Proteomes" id="UP000321479">
    <property type="component" value="Chromosome"/>
</dbReference>
<reference evidence="2 3" key="1">
    <citation type="journal article" date="2017" name="Curr. Microbiol.">
        <title>Mucilaginibacter ginsenosidivorans sp. nov., Isolated from Soil of Ginseng Field.</title>
        <authorList>
            <person name="Kim M.M."/>
            <person name="Siddiqi M.Z."/>
            <person name="Im W.T."/>
        </authorList>
    </citation>
    <scope>NUCLEOTIDE SEQUENCE [LARGE SCALE GENOMIC DNA]</scope>
    <source>
        <strain evidence="2 3">Gsoil 3017</strain>
    </source>
</reference>
<dbReference type="CDD" id="cd15482">
    <property type="entry name" value="Sialidase_non-viral"/>
    <property type="match status" value="1"/>
</dbReference>
<name>A0A5B8UU35_9SPHI</name>
<dbReference type="SUPFAM" id="SSF69304">
    <property type="entry name" value="Tricorn protease N-terminal domain"/>
    <property type="match status" value="1"/>
</dbReference>
<evidence type="ECO:0000313" key="3">
    <source>
        <dbReference type="Proteomes" id="UP000321479"/>
    </source>
</evidence>
<organism evidence="2 3">
    <name type="scientific">Mucilaginibacter ginsenosidivorans</name>
    <dbReference type="NCBI Taxonomy" id="398053"/>
    <lineage>
        <taxon>Bacteria</taxon>
        <taxon>Pseudomonadati</taxon>
        <taxon>Bacteroidota</taxon>
        <taxon>Sphingobacteriia</taxon>
        <taxon>Sphingobacteriales</taxon>
        <taxon>Sphingobacteriaceae</taxon>
        <taxon>Mucilaginibacter</taxon>
    </lineage>
</organism>
<sequence length="285" mass="31450">MKYIIKWVVLGIAVLCTTLSVFGQAIVDPAAQPKVFSQEGKADLSNESVAAFMPNQKTVFIADGQTIVVSKRSGDKWSTPVTASFSGKWKDWDPTMSPDGKRLIFVSTRPLEGAPQDKAQENAHLWYVDKLSGDSWSAPKHFDAPVNVEGCNDFGPSVSGSGTICFCSRNRDGNQGMHGYYIKWLGDHYDKPKMLALNGDKEIYDPFIAPDEHYIIFVSDNELYISYRKGNDWTQGEKLSANVNNGKGNFDPIVSPDGKTLYYAQDKAPGILMVPVKIPLAAKEN</sequence>
<keyword evidence="1" id="KW-0732">Signal</keyword>
<dbReference type="RefSeq" id="WP_147031204.1">
    <property type="nucleotide sequence ID" value="NZ_CP042436.1"/>
</dbReference>
<dbReference type="Pfam" id="PF07676">
    <property type="entry name" value="PD40"/>
    <property type="match status" value="2"/>
</dbReference>
<dbReference type="EMBL" id="CP042436">
    <property type="protein sequence ID" value="QEC62627.1"/>
    <property type="molecule type" value="Genomic_DNA"/>
</dbReference>
<evidence type="ECO:0000256" key="1">
    <source>
        <dbReference type="SAM" id="SignalP"/>
    </source>
</evidence>
<feature type="chain" id="PRO_5022883333" description="Exo-alpha-sialidase" evidence="1">
    <location>
        <begin position="26"/>
        <end position="285"/>
    </location>
</feature>
<accession>A0A5B8UU35</accession>
<proteinExistence type="predicted"/>
<dbReference type="Gene3D" id="2.120.10.30">
    <property type="entry name" value="TolB, C-terminal domain"/>
    <property type="match status" value="1"/>
</dbReference>
<dbReference type="AlphaFoldDB" id="A0A5B8UU35"/>
<protein>
    <recommendedName>
        <fullName evidence="4">Exo-alpha-sialidase</fullName>
    </recommendedName>
</protein>
<dbReference type="InterPro" id="IPR011659">
    <property type="entry name" value="WD40"/>
</dbReference>
<gene>
    <name evidence="2" type="ORF">FRZ54_08510</name>
</gene>
<dbReference type="InterPro" id="IPR011042">
    <property type="entry name" value="6-blade_b-propeller_TolB-like"/>
</dbReference>
<evidence type="ECO:0000313" key="2">
    <source>
        <dbReference type="EMBL" id="QEC62627.1"/>
    </source>
</evidence>
<evidence type="ECO:0008006" key="4">
    <source>
        <dbReference type="Google" id="ProtNLM"/>
    </source>
</evidence>
<keyword evidence="3" id="KW-1185">Reference proteome</keyword>
<feature type="signal peptide" evidence="1">
    <location>
        <begin position="1"/>
        <end position="25"/>
    </location>
</feature>
<dbReference type="KEGG" id="mgin:FRZ54_08510"/>